<dbReference type="EMBL" id="MZGU01000007">
    <property type="protein sequence ID" value="PWB84844.1"/>
    <property type="molecule type" value="Genomic_DNA"/>
</dbReference>
<keyword evidence="2" id="KW-1185">Reference proteome</keyword>
<comment type="caution">
    <text evidence="1">The sequence shown here is derived from an EMBL/GenBank/DDBJ whole genome shotgun (WGS) entry which is preliminary data.</text>
</comment>
<organism evidence="1 2">
    <name type="scientific">Methanobrevibacter woesei</name>
    <dbReference type="NCBI Taxonomy" id="190976"/>
    <lineage>
        <taxon>Archaea</taxon>
        <taxon>Methanobacteriati</taxon>
        <taxon>Methanobacteriota</taxon>
        <taxon>Methanomada group</taxon>
        <taxon>Methanobacteria</taxon>
        <taxon>Methanobacteriales</taxon>
        <taxon>Methanobacteriaceae</taxon>
        <taxon>Methanobrevibacter</taxon>
    </lineage>
</organism>
<evidence type="ECO:0000313" key="1">
    <source>
        <dbReference type="EMBL" id="PWB84844.1"/>
    </source>
</evidence>
<name>A0A2U1S5T6_9EURY</name>
<dbReference type="Proteomes" id="UP000245577">
    <property type="component" value="Unassembled WGS sequence"/>
</dbReference>
<reference evidence="1 2" key="1">
    <citation type="submission" date="2017-03" db="EMBL/GenBank/DDBJ databases">
        <title>Genome sequence of Methanobrevibacter wosei.</title>
        <authorList>
            <person name="Poehlein A."/>
            <person name="Seedorf H."/>
            <person name="Daniel R."/>
        </authorList>
    </citation>
    <scope>NUCLEOTIDE SEQUENCE [LARGE SCALE GENOMIC DNA]</scope>
    <source>
        <strain evidence="1 2">DSM 11979</strain>
    </source>
</reference>
<proteinExistence type="predicted"/>
<accession>A0A2U1S5T6</accession>
<sequence>MNIAPPLDIALLLMKLESYISNWELELENIAPADPPAPLLFTKLEPLMSIYPLPLLKAAPSSQLMNSEFTISICPFALLYTASEPVWSLKIESEIMTDPPLLLNTMVPSFPMNSELVIVVSVAPRNIKSDMLDTPSLLVNLDESIFNVPPT</sequence>
<gene>
    <name evidence="1" type="ORF">MBBWO_16100</name>
</gene>
<evidence type="ECO:0000313" key="2">
    <source>
        <dbReference type="Proteomes" id="UP000245577"/>
    </source>
</evidence>
<dbReference type="AlphaFoldDB" id="A0A2U1S5T6"/>
<protein>
    <submittedName>
        <fullName evidence="1">Uncharacterized protein</fullName>
    </submittedName>
</protein>